<dbReference type="AlphaFoldDB" id="A0A538TEP0"/>
<protein>
    <submittedName>
        <fullName evidence="3">Alkaline phosphatase</fullName>
    </submittedName>
</protein>
<dbReference type="Proteomes" id="UP000316609">
    <property type="component" value="Unassembled WGS sequence"/>
</dbReference>
<gene>
    <name evidence="3" type="ORF">E6K78_12160</name>
</gene>
<dbReference type="InterPro" id="IPR004843">
    <property type="entry name" value="Calcineurin-like_PHP"/>
</dbReference>
<reference evidence="3 4" key="1">
    <citation type="journal article" date="2019" name="Nat. Microbiol.">
        <title>Mediterranean grassland soil C-N compound turnover is dependent on rainfall and depth, and is mediated by genomically divergent microorganisms.</title>
        <authorList>
            <person name="Diamond S."/>
            <person name="Andeer P.F."/>
            <person name="Li Z."/>
            <person name="Crits-Christoph A."/>
            <person name="Burstein D."/>
            <person name="Anantharaman K."/>
            <person name="Lane K.R."/>
            <person name="Thomas B.C."/>
            <person name="Pan C."/>
            <person name="Northen T.R."/>
            <person name="Banfield J.F."/>
        </authorList>
    </citation>
    <scope>NUCLEOTIDE SEQUENCE [LARGE SCALE GENOMIC DNA]</scope>
    <source>
        <strain evidence="3">WS_8</strain>
    </source>
</reference>
<sequence length="322" mass="33773">MLTVFRGACGAAAVAILSPFVDLNLGGAPIQVVGVALAQSSPDVIRPAAITDLGDGSPGSTVVFVGAGDIAVGGGSQEATARLLDGIPGTVFTLGDNAYPDGTASNYATYYDPSWGRHKARTKPCPGNHDYHTANAAGYFAYFGSLAGPSGQGYYSFDLGDWHVISLDGEISTAVGSPQEVWLRADLAAHTNQCCLAYWHEPLFDSGSIHGGQSQYVQPLWQALYDYHAEIILNGHEHIYERFAPQTPGGAADPANGIREFIVGTGGAGLYTVTTPKPNSEVHNTSTYGVLKLTLGPGTYSWQFIPIAGQTFTDSGSGTCHR</sequence>
<comment type="caution">
    <text evidence="3">The sequence shown here is derived from an EMBL/GenBank/DDBJ whole genome shotgun (WGS) entry which is preliminary data.</text>
</comment>
<dbReference type="SUPFAM" id="SSF56300">
    <property type="entry name" value="Metallo-dependent phosphatases"/>
    <property type="match status" value="1"/>
</dbReference>
<dbReference type="PANTHER" id="PTHR22953">
    <property type="entry name" value="ACID PHOSPHATASE RELATED"/>
    <property type="match status" value="1"/>
</dbReference>
<accession>A0A538TEP0</accession>
<evidence type="ECO:0000259" key="2">
    <source>
        <dbReference type="Pfam" id="PF00149"/>
    </source>
</evidence>
<dbReference type="EMBL" id="VBOY01000149">
    <property type="protein sequence ID" value="TMQ62056.1"/>
    <property type="molecule type" value="Genomic_DNA"/>
</dbReference>
<dbReference type="Gene3D" id="3.60.21.10">
    <property type="match status" value="1"/>
</dbReference>
<feature type="domain" description="Calcineurin-like phosphoesterase" evidence="2">
    <location>
        <begin position="49"/>
        <end position="240"/>
    </location>
</feature>
<dbReference type="PANTHER" id="PTHR22953:SF153">
    <property type="entry name" value="PURPLE ACID PHOSPHATASE"/>
    <property type="match status" value="1"/>
</dbReference>
<keyword evidence="1" id="KW-0732">Signal</keyword>
<evidence type="ECO:0000313" key="4">
    <source>
        <dbReference type="Proteomes" id="UP000316609"/>
    </source>
</evidence>
<dbReference type="InterPro" id="IPR039331">
    <property type="entry name" value="PAPs-like"/>
</dbReference>
<dbReference type="Pfam" id="PF00149">
    <property type="entry name" value="Metallophos"/>
    <property type="match status" value="1"/>
</dbReference>
<evidence type="ECO:0000256" key="1">
    <source>
        <dbReference type="ARBA" id="ARBA00022729"/>
    </source>
</evidence>
<name>A0A538TEP0_UNCEI</name>
<dbReference type="GO" id="GO:0003993">
    <property type="term" value="F:acid phosphatase activity"/>
    <property type="evidence" value="ECO:0007669"/>
    <property type="project" value="InterPro"/>
</dbReference>
<evidence type="ECO:0000313" key="3">
    <source>
        <dbReference type="EMBL" id="TMQ62056.1"/>
    </source>
</evidence>
<dbReference type="InterPro" id="IPR029052">
    <property type="entry name" value="Metallo-depent_PP-like"/>
</dbReference>
<organism evidence="3 4">
    <name type="scientific">Eiseniibacteriota bacterium</name>
    <dbReference type="NCBI Taxonomy" id="2212470"/>
    <lineage>
        <taxon>Bacteria</taxon>
        <taxon>Candidatus Eiseniibacteriota</taxon>
    </lineage>
</organism>
<proteinExistence type="predicted"/>